<dbReference type="RefSeq" id="WP_340525724.1">
    <property type="nucleotide sequence ID" value="NZ_JBBLXS010000457.1"/>
</dbReference>
<protein>
    <submittedName>
        <fullName evidence="1">Uncharacterized protein</fullName>
    </submittedName>
</protein>
<comment type="caution">
    <text evidence="1">The sequence shown here is derived from an EMBL/GenBank/DDBJ whole genome shotgun (WGS) entry which is preliminary data.</text>
</comment>
<name>A0ABU8YU17_9CYAN</name>
<evidence type="ECO:0000313" key="2">
    <source>
        <dbReference type="Proteomes" id="UP001384579"/>
    </source>
</evidence>
<gene>
    <name evidence="1" type="ORF">WMG39_23975</name>
</gene>
<keyword evidence="2" id="KW-1185">Reference proteome</keyword>
<evidence type="ECO:0000313" key="1">
    <source>
        <dbReference type="EMBL" id="MEK0187874.1"/>
    </source>
</evidence>
<proteinExistence type="predicted"/>
<accession>A0ABU8YU17</accession>
<sequence length="276" mass="31237">MSTIKAGKKYSKNNIYQGFTFAQHKHLGLHIKHRRDEALSLSVVSSWCYGKTSKVRRLACKMESALSTLKCNLDTIVCAEVPPNYVLFRNGYNSEIDPIECYYGPTEFAEQWDNEFSAGFREEFHEQPSGKLCLPLNLPRPYKGFTLDEHLHVAKIMCCQIRQSAITTILIWNAYGSNSKATKAAYKWWKAATALVSELNEVSGEIGIYATTYPSDEAHRFEVEIAADQSFAEPLRMPLQKSLLQKAVVANAGKVTNDTYNLEFGLDWLKVNITYP</sequence>
<dbReference type="EMBL" id="JBBLXS010000457">
    <property type="protein sequence ID" value="MEK0187874.1"/>
    <property type="molecule type" value="Genomic_DNA"/>
</dbReference>
<dbReference type="Proteomes" id="UP001384579">
    <property type="component" value="Unassembled WGS sequence"/>
</dbReference>
<reference evidence="1 2" key="1">
    <citation type="journal article" date="2020" name="Harmful Algae">
        <title>Molecular and morphological characterization of a novel dihydroanatoxin-a producing Microcoleus species (cyanobacteria) from the Russian River, California, USA.</title>
        <authorList>
            <person name="Conklin K.Y."/>
            <person name="Stancheva R."/>
            <person name="Otten T.G."/>
            <person name="Fadness R."/>
            <person name="Boyer G.L."/>
            <person name="Read B."/>
            <person name="Zhang X."/>
            <person name="Sheath R.G."/>
        </authorList>
    </citation>
    <scope>NUCLEOTIDE SEQUENCE [LARGE SCALE GENOMIC DNA]</scope>
    <source>
        <strain evidence="1 2">PTRS2</strain>
    </source>
</reference>
<organism evidence="1 2">
    <name type="scientific">Microcoleus anatoxicus PTRS2</name>
    <dbReference type="NCBI Taxonomy" id="2705321"/>
    <lineage>
        <taxon>Bacteria</taxon>
        <taxon>Bacillati</taxon>
        <taxon>Cyanobacteriota</taxon>
        <taxon>Cyanophyceae</taxon>
        <taxon>Oscillatoriophycideae</taxon>
        <taxon>Oscillatoriales</taxon>
        <taxon>Microcoleaceae</taxon>
        <taxon>Microcoleus</taxon>
        <taxon>Microcoleus anatoxicus</taxon>
    </lineage>
</organism>